<reference evidence="12 13" key="1">
    <citation type="submission" date="2024-10" db="EMBL/GenBank/DDBJ databases">
        <title>The Natural Products Discovery Center: Release of the First 8490 Sequenced Strains for Exploring Actinobacteria Biosynthetic Diversity.</title>
        <authorList>
            <person name="Kalkreuter E."/>
            <person name="Kautsar S.A."/>
            <person name="Yang D."/>
            <person name="Bader C.D."/>
            <person name="Teijaro C.N."/>
            <person name="Fluegel L."/>
            <person name="Davis C.M."/>
            <person name="Simpson J.R."/>
            <person name="Lauterbach L."/>
            <person name="Steele A.D."/>
            <person name="Gui C."/>
            <person name="Meng S."/>
            <person name="Li G."/>
            <person name="Viehrig K."/>
            <person name="Ye F."/>
            <person name="Su P."/>
            <person name="Kiefer A.F."/>
            <person name="Nichols A."/>
            <person name="Cepeda A.J."/>
            <person name="Yan W."/>
            <person name="Fan B."/>
            <person name="Jiang Y."/>
            <person name="Adhikari A."/>
            <person name="Zheng C.-J."/>
            <person name="Schuster L."/>
            <person name="Cowan T.M."/>
            <person name="Smanski M.J."/>
            <person name="Chevrette M.G."/>
            <person name="De Carvalho L.P.S."/>
            <person name="Shen B."/>
        </authorList>
    </citation>
    <scope>NUCLEOTIDE SEQUENCE [LARGE SCALE GENOMIC DNA]</scope>
    <source>
        <strain evidence="12 13">NPDC017990</strain>
    </source>
</reference>
<feature type="coiled-coil region" evidence="9">
    <location>
        <begin position="162"/>
        <end position="189"/>
    </location>
</feature>
<evidence type="ECO:0000256" key="9">
    <source>
        <dbReference type="SAM" id="Coils"/>
    </source>
</evidence>
<dbReference type="InterPro" id="IPR011712">
    <property type="entry name" value="Sig_transdc_His_kin_sub3_dim/P"/>
</dbReference>
<name>A0ABW7QJA9_9ACTN</name>
<dbReference type="SUPFAM" id="SSF55874">
    <property type="entry name" value="ATPase domain of HSP90 chaperone/DNA topoisomerase II/histidine kinase"/>
    <property type="match status" value="1"/>
</dbReference>
<dbReference type="Gene3D" id="1.20.5.1930">
    <property type="match status" value="1"/>
</dbReference>
<keyword evidence="4" id="KW-0808">Transferase</keyword>
<evidence type="ECO:0000256" key="6">
    <source>
        <dbReference type="ARBA" id="ARBA00022777"/>
    </source>
</evidence>
<protein>
    <recommendedName>
        <fullName evidence="2">histidine kinase</fullName>
        <ecNumber evidence="2">2.7.13.3</ecNumber>
    </recommendedName>
</protein>
<dbReference type="GO" id="GO:0016301">
    <property type="term" value="F:kinase activity"/>
    <property type="evidence" value="ECO:0007669"/>
    <property type="project" value="UniProtKB-KW"/>
</dbReference>
<dbReference type="Proteomes" id="UP001610818">
    <property type="component" value="Unassembled WGS sequence"/>
</dbReference>
<dbReference type="Pfam" id="PF02518">
    <property type="entry name" value="HATPase_c"/>
    <property type="match status" value="1"/>
</dbReference>
<keyword evidence="5" id="KW-0547">Nucleotide-binding</keyword>
<dbReference type="InterPro" id="IPR003594">
    <property type="entry name" value="HATPase_dom"/>
</dbReference>
<accession>A0ABW7QJA9</accession>
<proteinExistence type="predicted"/>
<evidence type="ECO:0000256" key="7">
    <source>
        <dbReference type="ARBA" id="ARBA00022840"/>
    </source>
</evidence>
<organism evidence="12 13">
    <name type="scientific">Streptomyces longisporoflavus</name>
    <dbReference type="NCBI Taxonomy" id="28044"/>
    <lineage>
        <taxon>Bacteria</taxon>
        <taxon>Bacillati</taxon>
        <taxon>Actinomycetota</taxon>
        <taxon>Actinomycetes</taxon>
        <taxon>Kitasatosporales</taxon>
        <taxon>Streptomycetaceae</taxon>
        <taxon>Streptomyces</taxon>
    </lineage>
</organism>
<keyword evidence="13" id="KW-1185">Reference proteome</keyword>
<dbReference type="EMBL" id="JBIRGQ010000002">
    <property type="protein sequence ID" value="MFH8545053.1"/>
    <property type="molecule type" value="Genomic_DNA"/>
</dbReference>
<gene>
    <name evidence="12" type="ORF">ACH4F9_08640</name>
</gene>
<keyword evidence="9" id="KW-0175">Coiled coil</keyword>
<comment type="catalytic activity">
    <reaction evidence="1">
        <text>ATP + protein L-histidine = ADP + protein N-phospho-L-histidine.</text>
        <dbReference type="EC" id="2.7.13.3"/>
    </reaction>
</comment>
<evidence type="ECO:0000256" key="2">
    <source>
        <dbReference type="ARBA" id="ARBA00012438"/>
    </source>
</evidence>
<dbReference type="InterPro" id="IPR050482">
    <property type="entry name" value="Sensor_HK_TwoCompSys"/>
</dbReference>
<dbReference type="EC" id="2.7.13.3" evidence="2"/>
<keyword evidence="3" id="KW-0597">Phosphoprotein</keyword>
<evidence type="ECO:0000259" key="11">
    <source>
        <dbReference type="SMART" id="SM00387"/>
    </source>
</evidence>
<feature type="domain" description="Histidine kinase/HSP90-like ATPase" evidence="11">
    <location>
        <begin position="302"/>
        <end position="393"/>
    </location>
</feature>
<keyword evidence="7" id="KW-0067">ATP-binding</keyword>
<dbReference type="PANTHER" id="PTHR24421:SF10">
    <property type="entry name" value="NITRATE_NITRITE SENSOR PROTEIN NARQ"/>
    <property type="match status" value="1"/>
</dbReference>
<keyword evidence="6 12" id="KW-0418">Kinase</keyword>
<dbReference type="SMART" id="SM00387">
    <property type="entry name" value="HATPase_c"/>
    <property type="match status" value="1"/>
</dbReference>
<dbReference type="InterPro" id="IPR036890">
    <property type="entry name" value="HATPase_C_sf"/>
</dbReference>
<evidence type="ECO:0000256" key="1">
    <source>
        <dbReference type="ARBA" id="ARBA00000085"/>
    </source>
</evidence>
<evidence type="ECO:0000256" key="10">
    <source>
        <dbReference type="SAM" id="MobiDB-lite"/>
    </source>
</evidence>
<dbReference type="Pfam" id="PF07730">
    <property type="entry name" value="HisKA_3"/>
    <property type="match status" value="1"/>
</dbReference>
<sequence>MSPPMRRAPLALARLRAIRPRPRPYAMDTALTAVVLFAVSLQFLFPDEGGDPLSPGGFLLGAGTAVPLIWRRRAPFACAAAIAVFTPAMALYHRPPPDVCFGGMVALYTVAALSTPLKRRVMLAGWLTGAAVTMSLKEHAEPYEYPFHLISLISAYALGAFARVQRAYAAALEDRARRLERERATETARAVSQERSRIARDMHDILAHAVSLMVVQAEAGPVVVRSDPDRAVGAFDAIADAGRDAMVQLRRILGVLREPSAPDGRDPQPTLAALPELTGLVERTGLRVGLAQTGQPRPLPPYVEVAAYRIVQEALTNCVKHARATEATVRLDWLADELRIRVQDDGVGYLAPQSTGHGLVGIHERAAACGGTAEAGNGNDGGFRIAVRLPTASWGDEHPGGGRRRSGAGTQRLLHDP</sequence>
<feature type="region of interest" description="Disordered" evidence="10">
    <location>
        <begin position="392"/>
        <end position="417"/>
    </location>
</feature>
<evidence type="ECO:0000313" key="13">
    <source>
        <dbReference type="Proteomes" id="UP001610818"/>
    </source>
</evidence>
<keyword evidence="8" id="KW-0902">Two-component regulatory system</keyword>
<dbReference type="PANTHER" id="PTHR24421">
    <property type="entry name" value="NITRATE/NITRITE SENSOR PROTEIN NARX-RELATED"/>
    <property type="match status" value="1"/>
</dbReference>
<dbReference type="Pfam" id="PF23539">
    <property type="entry name" value="DUF7134"/>
    <property type="match status" value="1"/>
</dbReference>
<dbReference type="InterPro" id="IPR055558">
    <property type="entry name" value="DUF7134"/>
</dbReference>
<dbReference type="Gene3D" id="3.30.565.10">
    <property type="entry name" value="Histidine kinase-like ATPase, C-terminal domain"/>
    <property type="match status" value="1"/>
</dbReference>
<evidence type="ECO:0000256" key="3">
    <source>
        <dbReference type="ARBA" id="ARBA00022553"/>
    </source>
</evidence>
<evidence type="ECO:0000256" key="8">
    <source>
        <dbReference type="ARBA" id="ARBA00023012"/>
    </source>
</evidence>
<comment type="caution">
    <text evidence="12">The sequence shown here is derived from an EMBL/GenBank/DDBJ whole genome shotgun (WGS) entry which is preliminary data.</text>
</comment>
<dbReference type="RefSeq" id="WP_397709693.1">
    <property type="nucleotide sequence ID" value="NZ_JBIRGN010000002.1"/>
</dbReference>
<evidence type="ECO:0000256" key="5">
    <source>
        <dbReference type="ARBA" id="ARBA00022741"/>
    </source>
</evidence>
<evidence type="ECO:0000313" key="12">
    <source>
        <dbReference type="EMBL" id="MFH8545053.1"/>
    </source>
</evidence>
<evidence type="ECO:0000256" key="4">
    <source>
        <dbReference type="ARBA" id="ARBA00022679"/>
    </source>
</evidence>
<dbReference type="CDD" id="cd16917">
    <property type="entry name" value="HATPase_UhpB-NarQ-NarX-like"/>
    <property type="match status" value="1"/>
</dbReference>